<dbReference type="GO" id="GO:0016987">
    <property type="term" value="F:sigma factor activity"/>
    <property type="evidence" value="ECO:0007669"/>
    <property type="project" value="UniProtKB-KW"/>
</dbReference>
<keyword evidence="2" id="KW-0731">Sigma factor</keyword>
<accession>A0AAU8G0S4</accession>
<feature type="domain" description="RNA polymerase sigma-70 region 2" evidence="6">
    <location>
        <begin position="64"/>
        <end position="128"/>
    </location>
</feature>
<gene>
    <name evidence="7" type="ORF">ABRQ22_00435</name>
</gene>
<keyword evidence="4" id="KW-0804">Transcription</keyword>
<dbReference type="RefSeq" id="WP_353708194.1">
    <property type="nucleotide sequence ID" value="NZ_CP159290.1"/>
</dbReference>
<organism evidence="7">
    <name type="scientific">Cellulosimicrobium sp. ES-005</name>
    <dbReference type="NCBI Taxonomy" id="3163031"/>
    <lineage>
        <taxon>Bacteria</taxon>
        <taxon>Bacillati</taxon>
        <taxon>Actinomycetota</taxon>
        <taxon>Actinomycetes</taxon>
        <taxon>Micrococcales</taxon>
        <taxon>Promicromonosporaceae</taxon>
        <taxon>Cellulosimicrobium</taxon>
    </lineage>
</organism>
<evidence type="ECO:0000256" key="2">
    <source>
        <dbReference type="ARBA" id="ARBA00023082"/>
    </source>
</evidence>
<feature type="compositionally biased region" description="Low complexity" evidence="5">
    <location>
        <begin position="34"/>
        <end position="48"/>
    </location>
</feature>
<name>A0AAU8G0S4_9MICO</name>
<proteinExistence type="predicted"/>
<dbReference type="Gene3D" id="1.10.1740.10">
    <property type="match status" value="1"/>
</dbReference>
<evidence type="ECO:0000259" key="6">
    <source>
        <dbReference type="Pfam" id="PF04542"/>
    </source>
</evidence>
<dbReference type="InterPro" id="IPR039425">
    <property type="entry name" value="RNA_pol_sigma-70-like"/>
</dbReference>
<evidence type="ECO:0000256" key="1">
    <source>
        <dbReference type="ARBA" id="ARBA00023015"/>
    </source>
</evidence>
<keyword evidence="1" id="KW-0805">Transcription regulation</keyword>
<dbReference type="GO" id="GO:0003677">
    <property type="term" value="F:DNA binding"/>
    <property type="evidence" value="ECO:0007669"/>
    <property type="project" value="UniProtKB-KW"/>
</dbReference>
<reference evidence="7" key="1">
    <citation type="submission" date="2024-06" db="EMBL/GenBank/DDBJ databases">
        <title>Complete genome sequence of the cellulolytic actinobacterium, Cellulosimicrobium ES-005.</title>
        <authorList>
            <person name="Matthews C.T."/>
            <person name="Underwood K.D."/>
            <person name="Ghanchi K.M."/>
            <person name="Fields S.D."/>
            <person name="Gardner S.G."/>
        </authorList>
    </citation>
    <scope>NUCLEOTIDE SEQUENCE</scope>
    <source>
        <strain evidence="7">ES-005</strain>
    </source>
</reference>
<evidence type="ECO:0000256" key="5">
    <source>
        <dbReference type="SAM" id="MobiDB-lite"/>
    </source>
</evidence>
<dbReference type="PANTHER" id="PTHR43133">
    <property type="entry name" value="RNA POLYMERASE ECF-TYPE SIGMA FACTO"/>
    <property type="match status" value="1"/>
</dbReference>
<dbReference type="SUPFAM" id="SSF88946">
    <property type="entry name" value="Sigma2 domain of RNA polymerase sigma factors"/>
    <property type="match status" value="1"/>
</dbReference>
<dbReference type="EMBL" id="CP159290">
    <property type="protein sequence ID" value="XCH30199.1"/>
    <property type="molecule type" value="Genomic_DNA"/>
</dbReference>
<feature type="region of interest" description="Disordered" evidence="5">
    <location>
        <begin position="1"/>
        <end position="56"/>
    </location>
</feature>
<dbReference type="GO" id="GO:0006352">
    <property type="term" value="P:DNA-templated transcription initiation"/>
    <property type="evidence" value="ECO:0007669"/>
    <property type="project" value="InterPro"/>
</dbReference>
<keyword evidence="3" id="KW-0238">DNA-binding</keyword>
<evidence type="ECO:0000313" key="7">
    <source>
        <dbReference type="EMBL" id="XCH30199.1"/>
    </source>
</evidence>
<evidence type="ECO:0000256" key="3">
    <source>
        <dbReference type="ARBA" id="ARBA00023125"/>
    </source>
</evidence>
<dbReference type="InterPro" id="IPR013325">
    <property type="entry name" value="RNA_pol_sigma_r2"/>
</dbReference>
<dbReference type="PANTHER" id="PTHR43133:SF8">
    <property type="entry name" value="RNA POLYMERASE SIGMA FACTOR HI_1459-RELATED"/>
    <property type="match status" value="1"/>
</dbReference>
<evidence type="ECO:0000256" key="4">
    <source>
        <dbReference type="ARBA" id="ARBA00023163"/>
    </source>
</evidence>
<sequence length="360" mass="38753">MTASCEGSGTVPPAAPPGSSRLSSWAACRTSPCGAPRGAARTTTGARADVPPPEAEARERLDRLYRDHARSVYRCAATRLSPQDAEDVVCEVFVVAWRRITEVPPYELGWLLRVTRNVMANHLRAGSRRAALVRRVDTSADRTFTAGDGSATRWVSEKDSAASVAAPMVGVEEVEHADPVGPEGQTTYWWVSPAAGVYTRFTLPAENWDDVREGTIREQLTAQMADLAAQMEAIRALADQPDVVTSGPEARTVGGRAATCFELSGPGSAAPASEAPMWVDGAPGTVDWTRAACFDDETHLPLSDERTEHYLLDGATQPSLSVTTSEYTWHPRDDASLALLEPSVAGLREVSQDEFTRLTS</sequence>
<dbReference type="InterPro" id="IPR007627">
    <property type="entry name" value="RNA_pol_sigma70_r2"/>
</dbReference>
<dbReference type="Pfam" id="PF04542">
    <property type="entry name" value="Sigma70_r2"/>
    <property type="match status" value="1"/>
</dbReference>
<dbReference type="AlphaFoldDB" id="A0AAU8G0S4"/>
<protein>
    <submittedName>
        <fullName evidence="7">Sigma factor</fullName>
    </submittedName>
</protein>